<feature type="transmembrane region" description="Helical" evidence="1">
    <location>
        <begin position="383"/>
        <end position="407"/>
    </location>
</feature>
<keyword evidence="3" id="KW-1185">Reference proteome</keyword>
<feature type="transmembrane region" description="Helical" evidence="1">
    <location>
        <begin position="428"/>
        <end position="448"/>
    </location>
</feature>
<accession>A0ABY7TE83</accession>
<feature type="transmembrane region" description="Helical" evidence="1">
    <location>
        <begin position="949"/>
        <end position="971"/>
    </location>
</feature>
<dbReference type="PANTHER" id="PTHR32063">
    <property type="match status" value="1"/>
</dbReference>
<feature type="transmembrane region" description="Helical" evidence="1">
    <location>
        <begin position="896"/>
        <end position="914"/>
    </location>
</feature>
<sequence length="1078" mass="118012">MVKAALKRPITILVLFVGLLLFSILSLRTVPIDIFPSLNSPTMYVIQQYGGMSAKQMEGFFSTKMQDQFLYVDGVKSVESKNIQGLTLIKLAFYEGTDMAEASAEVAIQVNRCLSFFPPGALPPEVVRFDASSLPIGELVFSTKTRSLNDVFDMASTLIRPLFGKVPGLSAPPPFGSNARSVILKVDPQKLREMNISPEQVVEALARNNSMTPSGNVRIDSTMFISSVNSQEEKVKDFAEIPIISNGVNTIYVKDVAKVEDASDIVADYALVNGKRSVYFPIVKTASASTWDVVQNLRKVMPEMQSLMPPDVHISYEFDQSVFVMNSAKSLMTEGILGAVLTGLMVLLFLRDWRSSLVVVITIPVAVLSAVFFLKLAGQTINMMTLSGLSLAIGILVDQATVTIENIHQHFEMGKGKKQAIQDACMEISFPLLLILLCILAVFAPSFVMSGVPKAMFLPLSLSIAFAMIVSYIAAQTLVPIIANWLLKAEMFQYHHNQPHAHAGLDLDHQETIEIDKHNEQDIKHPEENDFFQRIKVGLLNTLNKWMPRRKPIVVFYLVAVLLLTGLGFVIIGKDMLPHSNAGQLQLRVREPDGTRLEITERNVKTILNIVDSAVHGNVAITSAFVGPVSSNYGHSNLYVFNSGTHEAVIQVQLEESFKANMDDLKDEIRAAIHKQFPRVNLSFEPIELTEKLMSQGAATPIEVRVAAKNIKNIESYSTKLIKRLKEVPYLRDVQVAQPLKFPTINIKLDRQRLAQSGLSIDNVSKSISDATASSRYTLKNLWLDDKKQYTYNTQVQIPEYMMNSMEQLQAIPIVPGKMRPVLSDIAAISIDSLPGEYDRSGPRRFVTINANIYKKDLGTATTAVQKAIEDMGTPPTGLVAEVRGMSSLLTETLDSLQTGLLAAIVVILLLLAANYQSFGIALSILSTAPAVLLGSLMMLLITGSTLNLQSYMGIIMSVGVSVANAILIVTNAENLRLEYKDPFKAASVAASIRLRPILMTSLAMIAGMIPMASGLGESGDQSAPLGRAVIGGLMASTAAALYIVPLVYGWIQQNASFKDVSLLAEDEEPVKEPELAA</sequence>
<dbReference type="Gene3D" id="1.20.1640.10">
    <property type="entry name" value="Multidrug efflux transporter AcrB transmembrane domain"/>
    <property type="match status" value="2"/>
</dbReference>
<dbReference type="EMBL" id="CP117167">
    <property type="protein sequence ID" value="WCT14346.1"/>
    <property type="molecule type" value="Genomic_DNA"/>
</dbReference>
<dbReference type="SUPFAM" id="SSF82693">
    <property type="entry name" value="Multidrug efflux transporter AcrB pore domain, PN1, PN2, PC1 and PC2 subdomains"/>
    <property type="match status" value="2"/>
</dbReference>
<dbReference type="PRINTS" id="PR00702">
    <property type="entry name" value="ACRIFLAVINRP"/>
</dbReference>
<keyword evidence="1" id="KW-0472">Membrane</keyword>
<keyword evidence="1" id="KW-1133">Transmembrane helix</keyword>
<reference evidence="2 3" key="1">
    <citation type="submission" date="2023-02" db="EMBL/GenBank/DDBJ databases">
        <title>Genome sequence of Mucilaginibacter jinjuensis strain KACC 16571.</title>
        <authorList>
            <person name="Kim S."/>
            <person name="Heo J."/>
            <person name="Kwon S.-W."/>
        </authorList>
    </citation>
    <scope>NUCLEOTIDE SEQUENCE [LARGE SCALE GENOMIC DNA]</scope>
    <source>
        <strain evidence="2 3">KACC 16571</strain>
    </source>
</reference>
<feature type="transmembrane region" description="Helical" evidence="1">
    <location>
        <begin position="998"/>
        <end position="1017"/>
    </location>
</feature>
<feature type="transmembrane region" description="Helical" evidence="1">
    <location>
        <begin position="921"/>
        <end position="943"/>
    </location>
</feature>
<evidence type="ECO:0000313" key="2">
    <source>
        <dbReference type="EMBL" id="WCT14346.1"/>
    </source>
</evidence>
<gene>
    <name evidence="2" type="ORF">PQO05_10420</name>
</gene>
<keyword evidence="1" id="KW-0812">Transmembrane</keyword>
<feature type="transmembrane region" description="Helical" evidence="1">
    <location>
        <begin position="357"/>
        <end position="377"/>
    </location>
</feature>
<feature type="transmembrane region" description="Helical" evidence="1">
    <location>
        <begin position="1029"/>
        <end position="1052"/>
    </location>
</feature>
<feature type="transmembrane region" description="Helical" evidence="1">
    <location>
        <begin position="553"/>
        <end position="572"/>
    </location>
</feature>
<evidence type="ECO:0000313" key="3">
    <source>
        <dbReference type="Proteomes" id="UP001216139"/>
    </source>
</evidence>
<dbReference type="Gene3D" id="3.30.70.1430">
    <property type="entry name" value="Multidrug efflux transporter AcrB pore domain"/>
    <property type="match status" value="2"/>
</dbReference>
<dbReference type="SUPFAM" id="SSF82866">
    <property type="entry name" value="Multidrug efflux transporter AcrB transmembrane domain"/>
    <property type="match status" value="2"/>
</dbReference>
<dbReference type="SUPFAM" id="SSF82714">
    <property type="entry name" value="Multidrug efflux transporter AcrB TolC docking domain, DN and DC subdomains"/>
    <property type="match status" value="2"/>
</dbReference>
<dbReference type="InterPro" id="IPR027463">
    <property type="entry name" value="AcrB_DN_DC_subdom"/>
</dbReference>
<name>A0ABY7TE83_9SPHI</name>
<dbReference type="RefSeq" id="WP_273632802.1">
    <property type="nucleotide sequence ID" value="NZ_CP117167.1"/>
</dbReference>
<proteinExistence type="predicted"/>
<protein>
    <submittedName>
        <fullName evidence="2">Efflux RND transporter permease subunit</fullName>
    </submittedName>
</protein>
<evidence type="ECO:0000256" key="1">
    <source>
        <dbReference type="SAM" id="Phobius"/>
    </source>
</evidence>
<feature type="transmembrane region" description="Helical" evidence="1">
    <location>
        <begin position="460"/>
        <end position="487"/>
    </location>
</feature>
<dbReference type="Gene3D" id="3.30.70.1440">
    <property type="entry name" value="Multidrug efflux transporter AcrB pore domain"/>
    <property type="match status" value="1"/>
</dbReference>
<dbReference type="Gene3D" id="3.30.2090.10">
    <property type="entry name" value="Multidrug efflux transporter AcrB TolC docking domain, DN and DC subdomains"/>
    <property type="match status" value="2"/>
</dbReference>
<organism evidence="2 3">
    <name type="scientific">Mucilaginibacter jinjuensis</name>
    <dbReference type="NCBI Taxonomy" id="1176721"/>
    <lineage>
        <taxon>Bacteria</taxon>
        <taxon>Pseudomonadati</taxon>
        <taxon>Bacteroidota</taxon>
        <taxon>Sphingobacteriia</taxon>
        <taxon>Sphingobacteriales</taxon>
        <taxon>Sphingobacteriaceae</taxon>
        <taxon>Mucilaginibacter</taxon>
    </lineage>
</organism>
<dbReference type="InterPro" id="IPR001036">
    <property type="entry name" value="Acrflvin-R"/>
</dbReference>
<feature type="transmembrane region" description="Helical" evidence="1">
    <location>
        <begin position="331"/>
        <end position="350"/>
    </location>
</feature>
<dbReference type="Proteomes" id="UP001216139">
    <property type="component" value="Chromosome"/>
</dbReference>
<dbReference type="Pfam" id="PF00873">
    <property type="entry name" value="ACR_tran"/>
    <property type="match status" value="1"/>
</dbReference>
<dbReference type="Gene3D" id="3.30.70.1320">
    <property type="entry name" value="Multidrug efflux transporter AcrB pore domain like"/>
    <property type="match status" value="1"/>
</dbReference>
<dbReference type="PANTHER" id="PTHR32063:SF8">
    <property type="entry name" value="CATION EFFLUX PROTEIN"/>
    <property type="match status" value="1"/>
</dbReference>